<evidence type="ECO:0000313" key="3">
    <source>
        <dbReference type="Proteomes" id="UP000887229"/>
    </source>
</evidence>
<dbReference type="EMBL" id="MU251254">
    <property type="protein sequence ID" value="KAG9254478.1"/>
    <property type="molecule type" value="Genomic_DNA"/>
</dbReference>
<gene>
    <name evidence="2" type="ORF">F5Z01DRAFT_655399</name>
</gene>
<name>A0A9P7ZN11_9HYPO</name>
<protein>
    <submittedName>
        <fullName evidence="2">Uncharacterized protein</fullName>
    </submittedName>
</protein>
<organism evidence="2 3">
    <name type="scientific">Emericellopsis atlantica</name>
    <dbReference type="NCBI Taxonomy" id="2614577"/>
    <lineage>
        <taxon>Eukaryota</taxon>
        <taxon>Fungi</taxon>
        <taxon>Dikarya</taxon>
        <taxon>Ascomycota</taxon>
        <taxon>Pezizomycotina</taxon>
        <taxon>Sordariomycetes</taxon>
        <taxon>Hypocreomycetidae</taxon>
        <taxon>Hypocreales</taxon>
        <taxon>Bionectriaceae</taxon>
        <taxon>Emericellopsis</taxon>
    </lineage>
</organism>
<evidence type="ECO:0000313" key="2">
    <source>
        <dbReference type="EMBL" id="KAG9254478.1"/>
    </source>
</evidence>
<proteinExistence type="predicted"/>
<dbReference type="Proteomes" id="UP000887229">
    <property type="component" value="Unassembled WGS sequence"/>
</dbReference>
<comment type="caution">
    <text evidence="2">The sequence shown here is derived from an EMBL/GenBank/DDBJ whole genome shotgun (WGS) entry which is preliminary data.</text>
</comment>
<reference evidence="2" key="1">
    <citation type="journal article" date="2021" name="IMA Fungus">
        <title>Genomic characterization of three marine fungi, including Emericellopsis atlantica sp. nov. with signatures of a generalist lifestyle and marine biomass degradation.</title>
        <authorList>
            <person name="Hagestad O.C."/>
            <person name="Hou L."/>
            <person name="Andersen J.H."/>
            <person name="Hansen E.H."/>
            <person name="Altermark B."/>
            <person name="Li C."/>
            <person name="Kuhnert E."/>
            <person name="Cox R.J."/>
            <person name="Crous P.W."/>
            <person name="Spatafora J.W."/>
            <person name="Lail K."/>
            <person name="Amirebrahimi M."/>
            <person name="Lipzen A."/>
            <person name="Pangilinan J."/>
            <person name="Andreopoulos W."/>
            <person name="Hayes R.D."/>
            <person name="Ng V."/>
            <person name="Grigoriev I.V."/>
            <person name="Jackson S.A."/>
            <person name="Sutton T.D.S."/>
            <person name="Dobson A.D.W."/>
            <person name="Rama T."/>
        </authorList>
    </citation>
    <scope>NUCLEOTIDE SEQUENCE</scope>
    <source>
        <strain evidence="2">TS7</strain>
    </source>
</reference>
<feature type="region of interest" description="Disordered" evidence="1">
    <location>
        <begin position="1"/>
        <end position="23"/>
    </location>
</feature>
<keyword evidence="3" id="KW-1185">Reference proteome</keyword>
<sequence>MSRSPRAHKHVGLENKQEEKDPDADYLVPSLSAALLVPHPQHHSSSSFLGPLCPHWNPRSHCPHKPHTNTNTTSAIMEPMDAEEGRALIHILLDVLQTTLPYYDSQRNPNSALDKKLKNLDEALAYLVSRPKGTQGWRAREILPTSKYLQPATDQFTVLSAKIDRLKETIAQTQQEPSLKTVNEGTRGLRDDLALALPEILAASRERRERITEPISSRPIADWRFLVPMSWRVVALSGNQG</sequence>
<dbReference type="RefSeq" id="XP_046118402.1">
    <property type="nucleotide sequence ID" value="XM_046263504.1"/>
</dbReference>
<evidence type="ECO:0000256" key="1">
    <source>
        <dbReference type="SAM" id="MobiDB-lite"/>
    </source>
</evidence>
<feature type="compositionally biased region" description="Basic residues" evidence="1">
    <location>
        <begin position="1"/>
        <end position="10"/>
    </location>
</feature>
<accession>A0A9P7ZN11</accession>
<dbReference type="AlphaFoldDB" id="A0A9P7ZN11"/>
<dbReference type="GeneID" id="70294407"/>